<dbReference type="CDD" id="cd17928">
    <property type="entry name" value="DEXDc_SecA"/>
    <property type="match status" value="1"/>
</dbReference>
<proteinExistence type="inferred from homology"/>
<dbReference type="InterPro" id="IPR011116">
    <property type="entry name" value="SecA_Wing/Scaffold"/>
</dbReference>
<organism evidence="15 16">
    <name type="scientific">Volvox africanus</name>
    <dbReference type="NCBI Taxonomy" id="51714"/>
    <lineage>
        <taxon>Eukaryota</taxon>
        <taxon>Viridiplantae</taxon>
        <taxon>Chlorophyta</taxon>
        <taxon>core chlorophytes</taxon>
        <taxon>Chlorophyceae</taxon>
        <taxon>CS clade</taxon>
        <taxon>Chlamydomonadales</taxon>
        <taxon>Volvocaceae</taxon>
        <taxon>Volvox</taxon>
    </lineage>
</organism>
<evidence type="ECO:0000313" key="15">
    <source>
        <dbReference type="EMBL" id="GLI70720.1"/>
    </source>
</evidence>
<keyword evidence="5" id="KW-0547">Nucleotide-binding</keyword>
<dbReference type="Proteomes" id="UP001165090">
    <property type="component" value="Unassembled WGS sequence"/>
</dbReference>
<comment type="catalytic activity">
    <reaction evidence="11">
        <text>ATP + H2O + chloroplast-proteinSide 1 = ADP + phosphate + chloroplast-proteinSide 2.</text>
        <dbReference type="EC" id="7.4.2.4"/>
    </reaction>
</comment>
<dbReference type="PANTHER" id="PTHR30612:SF11">
    <property type="entry name" value="PROTEIN TRANSLOCASE SUBUNIT SECA2, CHLOROPLASTIC"/>
    <property type="match status" value="1"/>
</dbReference>
<evidence type="ECO:0000256" key="1">
    <source>
        <dbReference type="ARBA" id="ARBA00004170"/>
    </source>
</evidence>
<feature type="domain" description="SecA family profile" evidence="14">
    <location>
        <begin position="171"/>
        <end position="1105"/>
    </location>
</feature>
<name>A0ABQ5SLD1_9CHLO</name>
<evidence type="ECO:0000313" key="16">
    <source>
        <dbReference type="Proteomes" id="UP001165090"/>
    </source>
</evidence>
<keyword evidence="4" id="KW-0813">Transport</keyword>
<dbReference type="PRINTS" id="PR00906">
    <property type="entry name" value="SECA"/>
</dbReference>
<sequence>MKDTCLRSGLPGLRRAPSSIAPPGSSRSHETWNSPKPSTGAQQPRVADVSVRAGGMDARPMVLAPPPSQRPPPLRLLQQQLPQHNPHHLLQSLPHSIPAGAQAVPYSFTCRGGSVVFLGPLHHPLARPTTRRVAVGALSEAAAATGVSSGELQQQQQQQPPKPEYNLPAHWQEQMARAPLGRKRVLQRYYADVIAINNLEPEMRALSNAQLRAKTGEFKRRLAGGQSLQSLRVEAFAVVREASRRVLGMRHYDCQLVGGMVLAEGRVAEMQTGEGKTLVATLPGYLGALTGRGVHVVTVNDYLAARDAAWMGKLYRFLGLTCAAVQSTSSVVAARAAFSADVTYVTGQELGFSFLRDNTALSPQDLTLRDDRFHFAIVDEVDSILIDESRNPMIISGKGSSDTRVVQLVDKAVRRLWSQVQSDIAAEVAAHGPPGSLSDADLQRLEKGLKSRYYTVDEKSRTLSYTSTGTHLIFLYLLDEGAQFADSYPGVHSLWEEDVPWGRLAVTALTAYELYINGKDYIVRDGEAVIVDPSTGRIRPQTRWQGGIHQAVEAKEGLRVQAENLVTATITFQLFFRQYEWLSGMTGTAQPAAAELFELYGIKVVPVPTNRPSRRVDHPPRLFYDKAVKMHCLAAEVMQAAEAQRPVLIGTTSVQESELVLNYLMQTVYPAITAATTRRAAAAARSASTAGSFASALSAAVAAAGPKPRITLLNAKPELVRLEAQVIAQAGLPGAVTIATNMAGRGTDIILGGNPEGLTKLALMRLVYRRLLKQEERETLPMLPLSQLDPYDTDDVGALSRISYSTPEAPHAGLPRPLHEVLSTAILISFAAKHQTEEGEPALFASGGGGSGGASLSFGGSMTGSYGGSLDELGGSGGAAVAATGISYGETAELVGWVMDRAEVLRRKVRGALRRTYRDHAGGLERLNYTLCVAPVIESVLAERERELYDKQLAALSAAAAAAGVVRGAPAGPGSSFTDDDEATAAAAAVATAAAASGGEDDGEEPMAQVWALRAALHLWLWFDQECARYRDEVRTAGGLLVIGTSLNESPRIELQLRGRAGRQGDPGETKMLLDCVDPLMVMFGMDKVSAMLTQLGSQLQTGPDYLEGGPVDYFVNYVVRWQESMFQNMRLETKKYDAVMEEYRHNLYTLRRLVLCGGDMQRTLIVYVLIQRYVDELVGRYLDPGQAPARWLRESVRLDSLPGAPETQPDQLPVMVSPLQAVLICLRTLVNPLGRTTKTLVDFSEVTEAAAANPTVRKMLELFGVANPRADPRDAAADGVDTQYIPVYMQVQELEVLAPEQLRNLAEYIAGTGPLEWPVPAAVEIRGNFKLQLQLRTHRKLFGYGAVRSAGIMPSEVSAAAAAAQAAERLQLSAAGGLIQRPRLRGPFAEKVAVLRNYLGELLIGCYEARRLAARLTFTASPSLGFTDIDAEQQVCAFEQQTMLLWIDALWSCFLEDTARLRNAVNIRSTNGSNPVEEFRMEANAAFLALLDNYRDAVLDKLLVPDFSIYAPLESEIADTDLVGRGGLVTQVPTEEQPAAAAADVSGRSNGDGNGNGSGNGNDMFENVHDNHLSFVVSGEAVDKPNHNGHGNGAGAAAAAAVTADYQRGGSTSTNCGVPVGSAVEGSG</sequence>
<keyword evidence="16" id="KW-1185">Reference proteome</keyword>
<keyword evidence="10" id="KW-0472">Membrane</keyword>
<dbReference type="SUPFAM" id="SSF81886">
    <property type="entry name" value="Helical scaffold and wing domains of SecA"/>
    <property type="match status" value="2"/>
</dbReference>
<dbReference type="InterPro" id="IPR044722">
    <property type="entry name" value="SecA_SF2_C"/>
</dbReference>
<dbReference type="Gene3D" id="3.90.1440.10">
    <property type="entry name" value="SecA, preprotein cross-linking domain"/>
    <property type="match status" value="1"/>
</dbReference>
<keyword evidence="6" id="KW-0067">ATP-binding</keyword>
<evidence type="ECO:0000256" key="11">
    <source>
        <dbReference type="ARBA" id="ARBA00034043"/>
    </source>
</evidence>
<comment type="subcellular location">
    <subcellularLocation>
        <location evidence="1">Membrane</location>
        <topology evidence="1">Peripheral membrane protein</topology>
    </subcellularLocation>
</comment>
<dbReference type="PANTHER" id="PTHR30612">
    <property type="entry name" value="SECA INNER MEMBRANE COMPONENT OF SEC PROTEIN SECRETION SYSTEM"/>
    <property type="match status" value="1"/>
</dbReference>
<dbReference type="EMBL" id="BSDZ01000094">
    <property type="protein sequence ID" value="GLI70720.1"/>
    <property type="molecule type" value="Genomic_DNA"/>
</dbReference>
<evidence type="ECO:0000256" key="10">
    <source>
        <dbReference type="ARBA" id="ARBA00023136"/>
    </source>
</evidence>
<dbReference type="Pfam" id="PF21090">
    <property type="entry name" value="P-loop_SecA"/>
    <property type="match status" value="2"/>
</dbReference>
<dbReference type="SUPFAM" id="SSF81767">
    <property type="entry name" value="Pre-protein crosslinking domain of SecA"/>
    <property type="match status" value="1"/>
</dbReference>
<dbReference type="PROSITE" id="PS51196">
    <property type="entry name" value="SECA_MOTOR_DEAD"/>
    <property type="match status" value="1"/>
</dbReference>
<dbReference type="EC" id="7.4.2.4" evidence="3"/>
<keyword evidence="9" id="KW-0811">Translocation</keyword>
<evidence type="ECO:0000256" key="5">
    <source>
        <dbReference type="ARBA" id="ARBA00022741"/>
    </source>
</evidence>
<evidence type="ECO:0000256" key="4">
    <source>
        <dbReference type="ARBA" id="ARBA00022448"/>
    </source>
</evidence>
<evidence type="ECO:0000256" key="12">
    <source>
        <dbReference type="SAM" id="MobiDB-lite"/>
    </source>
</evidence>
<dbReference type="Pfam" id="PF07517">
    <property type="entry name" value="SecA_DEAD"/>
    <property type="match status" value="1"/>
</dbReference>
<dbReference type="InterPro" id="IPR014018">
    <property type="entry name" value="SecA_motor_DEAD"/>
</dbReference>
<dbReference type="Pfam" id="PF01043">
    <property type="entry name" value="SecA_PP_bind"/>
    <property type="match status" value="1"/>
</dbReference>
<protein>
    <recommendedName>
        <fullName evidence="3">chloroplast protein-transporting ATPase</fullName>
        <ecNumber evidence="3">7.4.2.4</ecNumber>
    </recommendedName>
</protein>
<feature type="compositionally biased region" description="Gly residues" evidence="12">
    <location>
        <begin position="1551"/>
        <end position="1561"/>
    </location>
</feature>
<evidence type="ECO:0000256" key="2">
    <source>
        <dbReference type="ARBA" id="ARBA00007650"/>
    </source>
</evidence>
<dbReference type="InterPro" id="IPR027417">
    <property type="entry name" value="P-loop_NTPase"/>
</dbReference>
<evidence type="ECO:0000256" key="3">
    <source>
        <dbReference type="ARBA" id="ARBA00012047"/>
    </source>
</evidence>
<keyword evidence="7" id="KW-0653">Protein transport</keyword>
<feature type="region of interest" description="Disordered" evidence="12">
    <location>
        <begin position="1535"/>
        <end position="1567"/>
    </location>
</feature>
<dbReference type="HAMAP" id="MF_01382">
    <property type="entry name" value="SecA"/>
    <property type="match status" value="1"/>
</dbReference>
<comment type="caution">
    <text evidence="15">The sequence shown here is derived from an EMBL/GenBank/DDBJ whole genome shotgun (WGS) entry which is preliminary data.</text>
</comment>
<accession>A0ABQ5SLD1</accession>
<dbReference type="InterPro" id="IPR020937">
    <property type="entry name" value="SecA_CS"/>
</dbReference>
<dbReference type="InterPro" id="IPR036266">
    <property type="entry name" value="SecA_Wing/Scaffold_sf"/>
</dbReference>
<dbReference type="InterPro" id="IPR011130">
    <property type="entry name" value="SecA_preprotein_X-link_dom"/>
</dbReference>
<dbReference type="InterPro" id="IPR014001">
    <property type="entry name" value="Helicase_ATP-bd"/>
</dbReference>
<dbReference type="Gene3D" id="3.40.50.300">
    <property type="entry name" value="P-loop containing nucleotide triphosphate hydrolases"/>
    <property type="match status" value="3"/>
</dbReference>
<evidence type="ECO:0000256" key="8">
    <source>
        <dbReference type="ARBA" id="ARBA00022967"/>
    </source>
</evidence>
<dbReference type="SUPFAM" id="SSF52540">
    <property type="entry name" value="P-loop containing nucleoside triphosphate hydrolases"/>
    <property type="match status" value="3"/>
</dbReference>
<dbReference type="PROSITE" id="PS01312">
    <property type="entry name" value="SECA"/>
    <property type="match status" value="1"/>
</dbReference>
<evidence type="ECO:0000256" key="6">
    <source>
        <dbReference type="ARBA" id="ARBA00022840"/>
    </source>
</evidence>
<dbReference type="InterPro" id="IPR011115">
    <property type="entry name" value="SecA_DEAD"/>
</dbReference>
<dbReference type="PROSITE" id="PS51192">
    <property type="entry name" value="HELICASE_ATP_BIND_1"/>
    <property type="match status" value="1"/>
</dbReference>
<dbReference type="SMART" id="SM00957">
    <property type="entry name" value="SecA_DEAD"/>
    <property type="match status" value="1"/>
</dbReference>
<evidence type="ECO:0000256" key="7">
    <source>
        <dbReference type="ARBA" id="ARBA00022927"/>
    </source>
</evidence>
<evidence type="ECO:0000256" key="9">
    <source>
        <dbReference type="ARBA" id="ARBA00023010"/>
    </source>
</evidence>
<dbReference type="InterPro" id="IPR000185">
    <property type="entry name" value="SecA"/>
</dbReference>
<feature type="compositionally biased region" description="Polar residues" evidence="12">
    <location>
        <begin position="31"/>
        <end position="42"/>
    </location>
</feature>
<dbReference type="Pfam" id="PF07516">
    <property type="entry name" value="SecA_SW"/>
    <property type="match status" value="1"/>
</dbReference>
<evidence type="ECO:0000259" key="14">
    <source>
        <dbReference type="PROSITE" id="PS51196"/>
    </source>
</evidence>
<dbReference type="Gene3D" id="1.10.3060.10">
    <property type="entry name" value="Helical scaffold and wing domains of SecA"/>
    <property type="match status" value="1"/>
</dbReference>
<dbReference type="SMART" id="SM00958">
    <property type="entry name" value="SecA_PP_bind"/>
    <property type="match status" value="1"/>
</dbReference>
<feature type="region of interest" description="Disordered" evidence="12">
    <location>
        <begin position="1"/>
        <end position="49"/>
    </location>
</feature>
<evidence type="ECO:0000259" key="13">
    <source>
        <dbReference type="PROSITE" id="PS51192"/>
    </source>
</evidence>
<comment type="similarity">
    <text evidence="2">Belongs to the SecA family.</text>
</comment>
<reference evidence="15 16" key="1">
    <citation type="journal article" date="2023" name="IScience">
        <title>Expanded male sex-determining region conserved during the evolution of homothallism in the green alga Volvox.</title>
        <authorList>
            <person name="Yamamoto K."/>
            <person name="Matsuzaki R."/>
            <person name="Mahakham W."/>
            <person name="Heman W."/>
            <person name="Sekimoto H."/>
            <person name="Kawachi M."/>
            <person name="Minakuchi Y."/>
            <person name="Toyoda A."/>
            <person name="Nozaki H."/>
        </authorList>
    </citation>
    <scope>NUCLEOTIDE SEQUENCE [LARGE SCALE GENOMIC DNA]</scope>
    <source>
        <strain evidence="15 16">NIES-4468</strain>
    </source>
</reference>
<feature type="domain" description="Helicase ATP-binding" evidence="13">
    <location>
        <begin position="257"/>
        <end position="397"/>
    </location>
</feature>
<keyword evidence="8" id="KW-1278">Translocase</keyword>
<gene>
    <name evidence="15" type="ORF">VaNZ11_015744</name>
</gene>
<dbReference type="InterPro" id="IPR036670">
    <property type="entry name" value="SecA_X-link_sf"/>
</dbReference>